<dbReference type="CDD" id="cd06141">
    <property type="entry name" value="WRN_exo"/>
    <property type="match status" value="1"/>
</dbReference>
<dbReference type="InterPro" id="IPR002562">
    <property type="entry name" value="3'-5'_exonuclease_dom"/>
</dbReference>
<evidence type="ECO:0000256" key="5">
    <source>
        <dbReference type="ARBA" id="ARBA00022839"/>
    </source>
</evidence>
<evidence type="ECO:0000256" key="8">
    <source>
        <dbReference type="ARBA" id="ARBA00040531"/>
    </source>
</evidence>
<dbReference type="PANTHER" id="PTHR13620:SF109">
    <property type="entry name" value="3'-5' EXONUCLEASE"/>
    <property type="match status" value="1"/>
</dbReference>
<dbReference type="GO" id="GO:0003676">
    <property type="term" value="F:nucleic acid binding"/>
    <property type="evidence" value="ECO:0007669"/>
    <property type="project" value="InterPro"/>
</dbReference>
<dbReference type="GO" id="GO:0006139">
    <property type="term" value="P:nucleobase-containing compound metabolic process"/>
    <property type="evidence" value="ECO:0007669"/>
    <property type="project" value="InterPro"/>
</dbReference>
<feature type="region of interest" description="Disordered" evidence="10">
    <location>
        <begin position="249"/>
        <end position="361"/>
    </location>
</feature>
<evidence type="ECO:0000259" key="11">
    <source>
        <dbReference type="SMART" id="SM00474"/>
    </source>
</evidence>
<keyword evidence="4" id="KW-0378">Hydrolase</keyword>
<dbReference type="Pfam" id="PF01612">
    <property type="entry name" value="DNA_pol_A_exo1"/>
    <property type="match status" value="1"/>
</dbReference>
<feature type="compositionally biased region" description="Basic and acidic residues" evidence="10">
    <location>
        <begin position="322"/>
        <end position="332"/>
    </location>
</feature>
<evidence type="ECO:0000256" key="3">
    <source>
        <dbReference type="ARBA" id="ARBA00022723"/>
    </source>
</evidence>
<accession>A0A166V189</accession>
<evidence type="ECO:0000256" key="10">
    <source>
        <dbReference type="SAM" id="MobiDB-lite"/>
    </source>
</evidence>
<evidence type="ECO:0000256" key="6">
    <source>
        <dbReference type="ARBA" id="ARBA00022842"/>
    </source>
</evidence>
<dbReference type="GO" id="GO:0046872">
    <property type="term" value="F:metal ion binding"/>
    <property type="evidence" value="ECO:0007669"/>
    <property type="project" value="UniProtKB-KW"/>
</dbReference>
<dbReference type="SUPFAM" id="SSF53098">
    <property type="entry name" value="Ribonuclease H-like"/>
    <property type="match status" value="1"/>
</dbReference>
<gene>
    <name evidence="12" type="ORF">FIBSPDRAFT_882607</name>
</gene>
<dbReference type="PANTHER" id="PTHR13620">
    <property type="entry name" value="3-5 EXONUCLEASE"/>
    <property type="match status" value="1"/>
</dbReference>
<keyword evidence="13" id="KW-1185">Reference proteome</keyword>
<dbReference type="GO" id="GO:0005634">
    <property type="term" value="C:nucleus"/>
    <property type="evidence" value="ECO:0007669"/>
    <property type="project" value="UniProtKB-SubCell"/>
</dbReference>
<feature type="compositionally biased region" description="Pro residues" evidence="10">
    <location>
        <begin position="256"/>
        <end position="266"/>
    </location>
</feature>
<reference evidence="12 13" key="1">
    <citation type="journal article" date="2016" name="Mol. Biol. Evol.">
        <title>Comparative Genomics of Early-Diverging Mushroom-Forming Fungi Provides Insights into the Origins of Lignocellulose Decay Capabilities.</title>
        <authorList>
            <person name="Nagy L.G."/>
            <person name="Riley R."/>
            <person name="Tritt A."/>
            <person name="Adam C."/>
            <person name="Daum C."/>
            <person name="Floudas D."/>
            <person name="Sun H."/>
            <person name="Yadav J.S."/>
            <person name="Pangilinan J."/>
            <person name="Larsson K.H."/>
            <person name="Matsuura K."/>
            <person name="Barry K."/>
            <person name="Labutti K."/>
            <person name="Kuo R."/>
            <person name="Ohm R.A."/>
            <person name="Bhattacharya S.S."/>
            <person name="Shirouzu T."/>
            <person name="Yoshinaga Y."/>
            <person name="Martin F.M."/>
            <person name="Grigoriev I.V."/>
            <person name="Hibbett D.S."/>
        </authorList>
    </citation>
    <scope>NUCLEOTIDE SEQUENCE [LARGE SCALE GENOMIC DNA]</scope>
    <source>
        <strain evidence="12 13">CBS 109695</strain>
    </source>
</reference>
<evidence type="ECO:0000256" key="9">
    <source>
        <dbReference type="ARBA" id="ARBA00042761"/>
    </source>
</evidence>
<dbReference type="SMART" id="SM00474">
    <property type="entry name" value="35EXOc"/>
    <property type="match status" value="1"/>
</dbReference>
<keyword evidence="6" id="KW-0460">Magnesium</keyword>
<keyword evidence="5" id="KW-0269">Exonuclease</keyword>
<sequence>MNPSMSTSPSVPPIQRHRKKPEEPLWPIYSWRERSTGTRLLYITECQQANEAIESLSRGPMGFDLEWRPNFVKGEAENPVALVQLANEDTILLVQVSNMREFPDKLRGMLEDRDIVKAGVGIQGDCYKLYRDWGISMRNCVDLSLFARSVDNATWKGRYGNPIGLARLVETYEHLSLPKGKVQRSNWEAAPLSLLQQDYAANDAHSGLIVFTRFADMAKVMESEPKRLYYTFDAIEGLLLQPSSTDKWVAANPEYDPGPPPPPRPPRPPREPKAEFLITNSNGGGGGGGGGGDNQAPRPQRQPWSPNPRQPRFQPSAAGNERQSDAPGDRSRGPPSQMTDNPNASGSRRGGRSRRGGQAHT</sequence>
<evidence type="ECO:0000313" key="13">
    <source>
        <dbReference type="Proteomes" id="UP000076532"/>
    </source>
</evidence>
<dbReference type="EMBL" id="KV417486">
    <property type="protein sequence ID" value="KZP32246.1"/>
    <property type="molecule type" value="Genomic_DNA"/>
</dbReference>
<organism evidence="12 13">
    <name type="scientific">Athelia psychrophila</name>
    <dbReference type="NCBI Taxonomy" id="1759441"/>
    <lineage>
        <taxon>Eukaryota</taxon>
        <taxon>Fungi</taxon>
        <taxon>Dikarya</taxon>
        <taxon>Basidiomycota</taxon>
        <taxon>Agaricomycotina</taxon>
        <taxon>Agaricomycetes</taxon>
        <taxon>Agaricomycetidae</taxon>
        <taxon>Atheliales</taxon>
        <taxon>Atheliaceae</taxon>
        <taxon>Athelia</taxon>
    </lineage>
</organism>
<feature type="compositionally biased region" description="Basic residues" evidence="10">
    <location>
        <begin position="349"/>
        <end position="361"/>
    </location>
</feature>
<feature type="compositionally biased region" description="Gly residues" evidence="10">
    <location>
        <begin position="282"/>
        <end position="293"/>
    </location>
</feature>
<dbReference type="OrthoDB" id="1920326at2759"/>
<keyword evidence="2" id="KW-0540">Nuclease</keyword>
<keyword evidence="7" id="KW-0539">Nucleus</keyword>
<protein>
    <recommendedName>
        <fullName evidence="8">3'-5' exonuclease</fullName>
    </recommendedName>
    <alternativeName>
        <fullName evidence="9">Werner Syndrome-like exonuclease</fullName>
    </alternativeName>
</protein>
<evidence type="ECO:0000256" key="2">
    <source>
        <dbReference type="ARBA" id="ARBA00022722"/>
    </source>
</evidence>
<evidence type="ECO:0000256" key="1">
    <source>
        <dbReference type="ARBA" id="ARBA00004123"/>
    </source>
</evidence>
<feature type="domain" description="3'-5' exonuclease" evidence="11">
    <location>
        <begin position="40"/>
        <end position="219"/>
    </location>
</feature>
<dbReference type="InterPro" id="IPR012337">
    <property type="entry name" value="RNaseH-like_sf"/>
</dbReference>
<dbReference type="InterPro" id="IPR036397">
    <property type="entry name" value="RNaseH_sf"/>
</dbReference>
<dbReference type="Proteomes" id="UP000076532">
    <property type="component" value="Unassembled WGS sequence"/>
</dbReference>
<name>A0A166V189_9AGAM</name>
<evidence type="ECO:0000256" key="7">
    <source>
        <dbReference type="ARBA" id="ARBA00023242"/>
    </source>
</evidence>
<dbReference type="Gene3D" id="3.30.420.10">
    <property type="entry name" value="Ribonuclease H-like superfamily/Ribonuclease H"/>
    <property type="match status" value="1"/>
</dbReference>
<dbReference type="GO" id="GO:0008408">
    <property type="term" value="F:3'-5' exonuclease activity"/>
    <property type="evidence" value="ECO:0007669"/>
    <property type="project" value="InterPro"/>
</dbReference>
<keyword evidence="3" id="KW-0479">Metal-binding</keyword>
<dbReference type="AlphaFoldDB" id="A0A166V189"/>
<evidence type="ECO:0000313" key="12">
    <source>
        <dbReference type="EMBL" id="KZP32246.1"/>
    </source>
</evidence>
<evidence type="ECO:0000256" key="4">
    <source>
        <dbReference type="ARBA" id="ARBA00022801"/>
    </source>
</evidence>
<comment type="subcellular location">
    <subcellularLocation>
        <location evidence="1">Nucleus</location>
    </subcellularLocation>
</comment>
<dbReference type="InterPro" id="IPR051132">
    <property type="entry name" value="3-5_Exonuclease_domain"/>
</dbReference>
<proteinExistence type="predicted"/>
<feature type="compositionally biased region" description="Polar residues" evidence="10">
    <location>
        <begin position="334"/>
        <end position="344"/>
    </location>
</feature>
<dbReference type="STRING" id="436010.A0A166V189"/>